<dbReference type="KEGG" id="swf:E3E12_02650"/>
<organism evidence="1 2">
    <name type="scientific">Formicincola oecophyllae</name>
    <dbReference type="NCBI Taxonomy" id="2558361"/>
    <lineage>
        <taxon>Bacteria</taxon>
        <taxon>Pseudomonadati</taxon>
        <taxon>Pseudomonadota</taxon>
        <taxon>Alphaproteobacteria</taxon>
        <taxon>Acetobacterales</taxon>
        <taxon>Acetobacteraceae</taxon>
        <taxon>Formicincola</taxon>
    </lineage>
</organism>
<dbReference type="Pfam" id="PF22397">
    <property type="entry name" value="NADAR-DarT1"/>
    <property type="match status" value="1"/>
</dbReference>
<accession>A0A4Y6U7Z6</accession>
<name>A0A4Y6U7Z6_9PROT</name>
<gene>
    <name evidence="1" type="ORF">E3E12_02650</name>
</gene>
<evidence type="ECO:0000313" key="2">
    <source>
        <dbReference type="Proteomes" id="UP000318709"/>
    </source>
</evidence>
<dbReference type="InterPro" id="IPR053913">
    <property type="entry name" value="NADAR-DarT1"/>
</dbReference>
<protein>
    <submittedName>
        <fullName evidence="1">Uncharacterized protein</fullName>
    </submittedName>
</protein>
<dbReference type="OrthoDB" id="3255715at2"/>
<sequence>MVQRTVYRAAMFDDGERDLGVAGFLVRPVVLSFEWQGWQSPEEKRANVAALHKVAREQGIERILEISTKSPDPLGAVLSPFNLRCWVESAMGLLETSFESLWNGSKLYEGKGPFGTGPFPELYQMAPWESLKDQRNSARVNGLPCGVEVEGRRYPVVAGYDYLYCLVAAPALTGPQWRALESCQGFTEITLAPEASLTCQAGTVALMLALHRRGLLSTALESFERFVTVVTAHEPTRYLPQTRLSGVAHHLDSVVGKAKGAESQPDLFSFS</sequence>
<dbReference type="RefSeq" id="WP_141442945.1">
    <property type="nucleotide sequence ID" value="NZ_CP038231.1"/>
</dbReference>
<proteinExistence type="predicted"/>
<dbReference type="EMBL" id="CP038231">
    <property type="protein sequence ID" value="QDH13284.1"/>
    <property type="molecule type" value="Genomic_DNA"/>
</dbReference>
<dbReference type="AlphaFoldDB" id="A0A4Y6U7Z6"/>
<keyword evidence="2" id="KW-1185">Reference proteome</keyword>
<reference evidence="1 2" key="1">
    <citation type="submission" date="2019-03" db="EMBL/GenBank/DDBJ databases">
        <title>The complete genome sequence of Swingsia_sp. F3b2 LMG30590(T).</title>
        <authorList>
            <person name="Chua K.-O."/>
            <person name="Chan K.-G."/>
            <person name="See-Too W.-S."/>
        </authorList>
    </citation>
    <scope>NUCLEOTIDE SEQUENCE [LARGE SCALE GENOMIC DNA]</scope>
    <source>
        <strain evidence="1 2">F3b2</strain>
    </source>
</reference>
<dbReference type="Proteomes" id="UP000318709">
    <property type="component" value="Chromosome"/>
</dbReference>
<evidence type="ECO:0000313" key="1">
    <source>
        <dbReference type="EMBL" id="QDH13284.1"/>
    </source>
</evidence>